<evidence type="ECO:0000313" key="2">
    <source>
        <dbReference type="EMBL" id="VVA91725.1"/>
    </source>
</evidence>
<gene>
    <name evidence="2" type="ORF">ANE_LOCUS2170</name>
</gene>
<reference evidence="2" key="1">
    <citation type="submission" date="2019-07" db="EMBL/GenBank/DDBJ databases">
        <authorList>
            <person name="Dittberner H."/>
        </authorList>
    </citation>
    <scope>NUCLEOTIDE SEQUENCE [LARGE SCALE GENOMIC DNA]</scope>
</reference>
<organism evidence="2 3">
    <name type="scientific">Arabis nemorensis</name>
    <dbReference type="NCBI Taxonomy" id="586526"/>
    <lineage>
        <taxon>Eukaryota</taxon>
        <taxon>Viridiplantae</taxon>
        <taxon>Streptophyta</taxon>
        <taxon>Embryophyta</taxon>
        <taxon>Tracheophyta</taxon>
        <taxon>Spermatophyta</taxon>
        <taxon>Magnoliopsida</taxon>
        <taxon>eudicotyledons</taxon>
        <taxon>Gunneridae</taxon>
        <taxon>Pentapetalae</taxon>
        <taxon>rosids</taxon>
        <taxon>malvids</taxon>
        <taxon>Brassicales</taxon>
        <taxon>Brassicaceae</taxon>
        <taxon>Arabideae</taxon>
        <taxon>Arabis</taxon>
    </lineage>
</organism>
<proteinExistence type="predicted"/>
<evidence type="ECO:0000256" key="1">
    <source>
        <dbReference type="SAM" id="MobiDB-lite"/>
    </source>
</evidence>
<dbReference type="OrthoDB" id="1081002at2759"/>
<accession>A0A565AQP5</accession>
<dbReference type="EMBL" id="CABITT030000001">
    <property type="protein sequence ID" value="VVA91725.1"/>
    <property type="molecule type" value="Genomic_DNA"/>
</dbReference>
<protein>
    <submittedName>
        <fullName evidence="2">Uncharacterized protein</fullName>
    </submittedName>
</protein>
<feature type="region of interest" description="Disordered" evidence="1">
    <location>
        <begin position="92"/>
        <end position="133"/>
    </location>
</feature>
<dbReference type="AlphaFoldDB" id="A0A565AQP5"/>
<comment type="caution">
    <text evidence="2">The sequence shown here is derived from an EMBL/GenBank/DDBJ whole genome shotgun (WGS) entry which is preliminary data.</text>
</comment>
<keyword evidence="3" id="KW-1185">Reference proteome</keyword>
<sequence>MQSGKSVDQGSGIVFGRKLDNNARTNQVGFKEKKNKLFKAHEKVKPKQQLSSRPTKGLVFGPVGGEVEFSSNGKRMRIKEGNLQRSLSCMLKSNSSDEDGQHTSLGNQTVVEASTEVEMYREPTEGGRGDQLI</sequence>
<dbReference type="Proteomes" id="UP000489600">
    <property type="component" value="Unassembled WGS sequence"/>
</dbReference>
<feature type="compositionally biased region" description="Basic and acidic residues" evidence="1">
    <location>
        <begin position="118"/>
        <end position="133"/>
    </location>
</feature>
<name>A0A565AQP5_9BRAS</name>
<feature type="compositionally biased region" description="Polar residues" evidence="1">
    <location>
        <begin position="102"/>
        <end position="112"/>
    </location>
</feature>
<evidence type="ECO:0000313" key="3">
    <source>
        <dbReference type="Proteomes" id="UP000489600"/>
    </source>
</evidence>